<dbReference type="SMART" id="SM00490">
    <property type="entry name" value="HELICc"/>
    <property type="match status" value="1"/>
</dbReference>
<dbReference type="RefSeq" id="WP_354312275.1">
    <property type="nucleotide sequence ID" value="NZ_JBEPME010000001.1"/>
</dbReference>
<name>A0ABV2K3X7_SPOPS</name>
<dbReference type="PANTHER" id="PTHR30580:SF1">
    <property type="entry name" value="COMF OPERON PROTEIN 1"/>
    <property type="match status" value="1"/>
</dbReference>
<dbReference type="InterPro" id="IPR001650">
    <property type="entry name" value="Helicase_C-like"/>
</dbReference>
<protein>
    <submittedName>
        <fullName evidence="6">Competence protein ComFA</fullName>
    </submittedName>
</protein>
<accession>A0ABV2K3X7</accession>
<dbReference type="InterPro" id="IPR006935">
    <property type="entry name" value="Helicase/UvrB_N"/>
</dbReference>
<comment type="caution">
    <text evidence="6">The sequence shown here is derived from an EMBL/GenBank/DDBJ whole genome shotgun (WGS) entry which is preliminary data.</text>
</comment>
<dbReference type="PROSITE" id="PS51194">
    <property type="entry name" value="HELICASE_CTER"/>
    <property type="match status" value="1"/>
</dbReference>
<dbReference type="SMART" id="SM00487">
    <property type="entry name" value="DEXDc"/>
    <property type="match status" value="1"/>
</dbReference>
<dbReference type="PROSITE" id="PS51192">
    <property type="entry name" value="HELICASE_ATP_BIND_1"/>
    <property type="match status" value="1"/>
</dbReference>
<dbReference type="SUPFAM" id="SSF52540">
    <property type="entry name" value="P-loop containing nucleoside triphosphate hydrolases"/>
    <property type="match status" value="1"/>
</dbReference>
<sequence length="460" mass="51738">MTITFDPSVRDFLAGRIWLRSHTPFPTETIDAHIASKFIKTIQGIQSTKAFVNQTRHFCNRCENDIQARFTTFDCAKCEAPCTYCRHCLKMGRVSTCTELIVWNAEPPTYPTDHIIAWQGTLTTRQQQASDELTRSNTKRIPHLIHAVCGSGKTEILFEPIHKLLLAGNRVCIAAPRVDVILELEPRLRAAFPQTAIEALYGGSKSTTESSPQLILATTHQLYRFRHAFDAIFVDEADAFPYTAEETLRRAVQKAAKPGAPVHFVTATPSDKLLADIKRTGQVSTIDRRYHGHPLPVPRSETLWNYTKQIQKGKLPKKLANWTADRLKRQEPFLIFFHQIGLMEQAEPLFQQLDARIHAVHASHPDRKQHVQALRDKEVPGLLTTTILERGITIPNVQVAVVGAEQLIFNKGALIQIGGRVGRSAQRPSGDFVLFHHGITYAMDEAKNEIIQLNKGSVRT</sequence>
<evidence type="ECO:0000259" key="5">
    <source>
        <dbReference type="PROSITE" id="PS51194"/>
    </source>
</evidence>
<dbReference type="InterPro" id="IPR014001">
    <property type="entry name" value="Helicase_ATP-bd"/>
</dbReference>
<keyword evidence="7" id="KW-1185">Reference proteome</keyword>
<evidence type="ECO:0000256" key="3">
    <source>
        <dbReference type="ARBA" id="ARBA00023125"/>
    </source>
</evidence>
<evidence type="ECO:0000313" key="6">
    <source>
        <dbReference type="EMBL" id="MET3655785.1"/>
    </source>
</evidence>
<organism evidence="6 7">
    <name type="scientific">Sporosarcina psychrophila</name>
    <name type="common">Bacillus psychrophilus</name>
    <dbReference type="NCBI Taxonomy" id="1476"/>
    <lineage>
        <taxon>Bacteria</taxon>
        <taxon>Bacillati</taxon>
        <taxon>Bacillota</taxon>
        <taxon>Bacilli</taxon>
        <taxon>Bacillales</taxon>
        <taxon>Caryophanaceae</taxon>
        <taxon>Sporosarcina</taxon>
    </lineage>
</organism>
<dbReference type="Pfam" id="PF04851">
    <property type="entry name" value="ResIII"/>
    <property type="match status" value="1"/>
</dbReference>
<dbReference type="Pfam" id="PF00271">
    <property type="entry name" value="Helicase_C"/>
    <property type="match status" value="1"/>
</dbReference>
<feature type="domain" description="Helicase ATP-binding" evidence="4">
    <location>
        <begin position="134"/>
        <end position="287"/>
    </location>
</feature>
<keyword evidence="2" id="KW-0067">ATP-binding</keyword>
<proteinExistence type="predicted"/>
<feature type="domain" description="Helicase C-terminal" evidence="5">
    <location>
        <begin position="314"/>
        <end position="460"/>
    </location>
</feature>
<keyword evidence="3" id="KW-0238">DNA-binding</keyword>
<dbReference type="Gene3D" id="3.40.50.300">
    <property type="entry name" value="P-loop containing nucleotide triphosphate hydrolases"/>
    <property type="match status" value="2"/>
</dbReference>
<dbReference type="Proteomes" id="UP001549104">
    <property type="component" value="Unassembled WGS sequence"/>
</dbReference>
<keyword evidence="1" id="KW-0547">Nucleotide-binding</keyword>
<dbReference type="InterPro" id="IPR027417">
    <property type="entry name" value="P-loop_NTPase"/>
</dbReference>
<reference evidence="6 7" key="1">
    <citation type="submission" date="2024-06" db="EMBL/GenBank/DDBJ databases">
        <title>Sorghum-associated microbial communities from plants grown in Nebraska, USA.</title>
        <authorList>
            <person name="Schachtman D."/>
        </authorList>
    </citation>
    <scope>NUCLEOTIDE SEQUENCE [LARGE SCALE GENOMIC DNA]</scope>
    <source>
        <strain evidence="6 7">1288</strain>
    </source>
</reference>
<evidence type="ECO:0000259" key="4">
    <source>
        <dbReference type="PROSITE" id="PS51192"/>
    </source>
</evidence>
<evidence type="ECO:0000256" key="2">
    <source>
        <dbReference type="ARBA" id="ARBA00022840"/>
    </source>
</evidence>
<gene>
    <name evidence="6" type="ORF">ABIC55_000869</name>
</gene>
<evidence type="ECO:0000256" key="1">
    <source>
        <dbReference type="ARBA" id="ARBA00022741"/>
    </source>
</evidence>
<dbReference type="PANTHER" id="PTHR30580">
    <property type="entry name" value="PRIMOSOMAL PROTEIN N"/>
    <property type="match status" value="1"/>
</dbReference>
<dbReference type="EMBL" id="JBEPME010000001">
    <property type="protein sequence ID" value="MET3655785.1"/>
    <property type="molecule type" value="Genomic_DNA"/>
</dbReference>
<evidence type="ECO:0000313" key="7">
    <source>
        <dbReference type="Proteomes" id="UP001549104"/>
    </source>
</evidence>